<dbReference type="EMBL" id="QUAL01000390">
    <property type="protein sequence ID" value="RIQ12953.1"/>
    <property type="molecule type" value="Genomic_DNA"/>
</dbReference>
<protein>
    <submittedName>
        <fullName evidence="3">TIGR03557 family F420-dependent LLM class oxidoreductase</fullName>
        <ecNumber evidence="3">1.-.-.-</ecNumber>
    </submittedName>
</protein>
<dbReference type="NCBIfam" id="TIGR03557">
    <property type="entry name" value="F420_G6P_family"/>
    <property type="match status" value="1"/>
</dbReference>
<dbReference type="RefSeq" id="WP_119662663.1">
    <property type="nucleotide sequence ID" value="NZ_QUAL01000390.1"/>
</dbReference>
<name>A0A418KID1_9ACTN</name>
<dbReference type="CDD" id="cd01097">
    <property type="entry name" value="Tetrahydromethanopterin_reductase"/>
    <property type="match status" value="1"/>
</dbReference>
<dbReference type="Proteomes" id="UP000284057">
    <property type="component" value="Unassembled WGS sequence"/>
</dbReference>
<keyword evidence="1 3" id="KW-0560">Oxidoreductase</keyword>
<dbReference type="InterPro" id="IPR019945">
    <property type="entry name" value="F420_G6P_DH-rel"/>
</dbReference>
<proteinExistence type="predicted"/>
<comment type="caution">
    <text evidence="3">The sequence shown here is derived from an EMBL/GenBank/DDBJ whole genome shotgun (WGS) entry which is preliminary data.</text>
</comment>
<dbReference type="Gene3D" id="3.20.20.30">
    <property type="entry name" value="Luciferase-like domain"/>
    <property type="match status" value="1"/>
</dbReference>
<keyword evidence="4" id="KW-1185">Reference proteome</keyword>
<dbReference type="EC" id="1.-.-.-" evidence="3"/>
<reference evidence="3 4" key="1">
    <citation type="submission" date="2018-09" db="EMBL/GenBank/DDBJ databases">
        <title>Isolation, diversity and antifungal activity of actinobacteria from wheat.</title>
        <authorList>
            <person name="Han C."/>
        </authorList>
    </citation>
    <scope>NUCLEOTIDE SEQUENCE [LARGE SCALE GENOMIC DNA]</scope>
    <source>
        <strain evidence="3 4">NEAU-YY265</strain>
    </source>
</reference>
<dbReference type="PANTHER" id="PTHR43244">
    <property type="match status" value="1"/>
</dbReference>
<dbReference type="OrthoDB" id="180193at2"/>
<dbReference type="SUPFAM" id="SSF51679">
    <property type="entry name" value="Bacterial luciferase-like"/>
    <property type="match status" value="1"/>
</dbReference>
<gene>
    <name evidence="3" type="ORF">DY240_26430</name>
</gene>
<dbReference type="Pfam" id="PF00296">
    <property type="entry name" value="Bac_luciferase"/>
    <property type="match status" value="1"/>
</dbReference>
<dbReference type="AlphaFoldDB" id="A0A418KID1"/>
<dbReference type="InterPro" id="IPR050564">
    <property type="entry name" value="F420-G6PD/mer"/>
</dbReference>
<dbReference type="InterPro" id="IPR011251">
    <property type="entry name" value="Luciferase-like_dom"/>
</dbReference>
<dbReference type="PANTHER" id="PTHR43244:SF1">
    <property type="entry name" value="5,10-METHYLENETETRAHYDROMETHANOPTERIN REDUCTASE"/>
    <property type="match status" value="1"/>
</dbReference>
<accession>A0A418KID1</accession>
<evidence type="ECO:0000313" key="3">
    <source>
        <dbReference type="EMBL" id="RIQ12953.1"/>
    </source>
</evidence>
<evidence type="ECO:0000256" key="1">
    <source>
        <dbReference type="ARBA" id="ARBA00023002"/>
    </source>
</evidence>
<dbReference type="InterPro" id="IPR036661">
    <property type="entry name" value="Luciferase-like_sf"/>
</dbReference>
<feature type="domain" description="Luciferase-like" evidence="2">
    <location>
        <begin position="5"/>
        <end position="291"/>
    </location>
</feature>
<dbReference type="GO" id="GO:0016705">
    <property type="term" value="F:oxidoreductase activity, acting on paired donors, with incorporation or reduction of molecular oxygen"/>
    <property type="evidence" value="ECO:0007669"/>
    <property type="project" value="InterPro"/>
</dbReference>
<organism evidence="3 4">
    <name type="scientific">Jiangella rhizosphaerae</name>
    <dbReference type="NCBI Taxonomy" id="2293569"/>
    <lineage>
        <taxon>Bacteria</taxon>
        <taxon>Bacillati</taxon>
        <taxon>Actinomycetota</taxon>
        <taxon>Actinomycetes</taxon>
        <taxon>Jiangellales</taxon>
        <taxon>Jiangellaceae</taxon>
        <taxon>Jiangella</taxon>
    </lineage>
</organism>
<evidence type="ECO:0000313" key="4">
    <source>
        <dbReference type="Proteomes" id="UP000284057"/>
    </source>
</evidence>
<evidence type="ECO:0000259" key="2">
    <source>
        <dbReference type="Pfam" id="PF00296"/>
    </source>
</evidence>
<sequence>MTRYGYFLSTEDWPPDELIRQARLAEEAGFEALWISDHFHPWIDEQGQAPFVWTVLGALARETSLPITTAVTCPTVRIHPAIVAQAAATTAVMAPGRFTLGVGSGEALNEQVTGAPWPLADQRLDMLEEAIEIMRALWTGEVVTHRGPYYDVEHARLYTCPDEPPKIYMSAFGPEAADLAGRIADGFISTSPDAEMARRFEAAGGAGKPKQAGAKVCFAPSADEGLDIVLKRWPNQALPGELAQVLRTPEHFMQASELVTREALAGSAACGPDAEEHRKFLTPYVEAGFDEVYVNQIGPDQDGFFRFYRDEVLPALRST</sequence>